<keyword evidence="5" id="KW-0464">Manganese</keyword>
<evidence type="ECO:0000256" key="1">
    <source>
        <dbReference type="ARBA" id="ARBA00007092"/>
    </source>
</evidence>
<keyword evidence="4 5" id="KW-0460">Magnesium</keyword>
<keyword evidence="10" id="KW-1185">Reference proteome</keyword>
<dbReference type="Gene3D" id="3.60.10.10">
    <property type="entry name" value="Endonuclease/exonuclease/phosphatase"/>
    <property type="match status" value="1"/>
</dbReference>
<dbReference type="PANTHER" id="PTHR22748:SF4">
    <property type="entry name" value="DNA-(APURINIC OR APYRIMIDINIC SITE) ENDONUCLEASE 2"/>
    <property type="match status" value="1"/>
</dbReference>
<evidence type="ECO:0000313" key="10">
    <source>
        <dbReference type="Proteomes" id="UP001633002"/>
    </source>
</evidence>
<name>A0ABD3H2P1_9MARC</name>
<evidence type="ECO:0000256" key="6">
    <source>
        <dbReference type="PIRSR" id="PIRSR604808-3"/>
    </source>
</evidence>
<accession>A0ABD3H2P1</accession>
<dbReference type="SUPFAM" id="SSF56219">
    <property type="entry name" value="DNase I-like"/>
    <property type="match status" value="1"/>
</dbReference>
<dbReference type="GO" id="GO:0016787">
    <property type="term" value="F:hydrolase activity"/>
    <property type="evidence" value="ECO:0007669"/>
    <property type="project" value="UniProtKB-KW"/>
</dbReference>
<feature type="region of interest" description="Disordered" evidence="7">
    <location>
        <begin position="340"/>
        <end position="370"/>
    </location>
</feature>
<evidence type="ECO:0000256" key="5">
    <source>
        <dbReference type="PIRSR" id="PIRSR604808-2"/>
    </source>
</evidence>
<feature type="binding site" evidence="5">
    <location>
        <position position="582"/>
    </location>
    <ligand>
        <name>Mg(2+)</name>
        <dbReference type="ChEBI" id="CHEBI:18420"/>
        <label>1</label>
    </ligand>
</feature>
<evidence type="ECO:0000256" key="4">
    <source>
        <dbReference type="ARBA" id="ARBA00022842"/>
    </source>
</evidence>
<feature type="binding site" evidence="5">
    <location>
        <position position="584"/>
    </location>
    <ligand>
        <name>Mg(2+)</name>
        <dbReference type="ChEBI" id="CHEBI:18420"/>
        <label>1</label>
    </ligand>
</feature>
<feature type="binding site" evidence="5">
    <location>
        <position position="481"/>
    </location>
    <ligand>
        <name>Mg(2+)</name>
        <dbReference type="ChEBI" id="CHEBI:18420"/>
        <label>1</label>
    </ligand>
</feature>
<sequence length="603" mass="66186">MDFQPTDFESEVADLLQQNCPVAFSPVMPKRKTRVVSLSSARRIMLGTPLKSPVRIRLQSSPGGAVNTSDAIDSQPFSQVLSSFTCGPGPESVSQGAGWSLRREKGNARKGMTQFKRPGRIPAPIPEATEVAAVGDEGSADDDEALPVAAPKPGRFPPPSIHEQRLWKSVAFGAGSASSRISLDLSKLPVVDIPSVGGSAGRPYVLRSLFRDSGCQTAGKPASGVKSSSSFVKIIGVETDVLSPTDAVGARTCDEDFLCVFLLKEYVDDVPGLDRVSIRLPHNGKIVDTFSSCCDYSAKFSECPNHSGQEPLVANVKEQVVSAEAEVLHEGTILNTTFQSESETDWFSEEDGTQLPLTAGNDSEEESDWEDYQDEILEEDLPRLGLTKVDSEFLSDPWEWQLADENWPSSNTSFSHNCAFEGEAEEPLPNHPAAMNAGIYKGPHDVRVATWNLDGLKSPPRKYWLRTYLRQVQPHLLAVQELHVSLPTLRFIRRMAAPDYQGYYSLAVDRKGGVALYVHSQCTVKESFQDPQGRFVWVLFSFDGLDCGCVAVYSPHSAADRRQLWLDLRQNLPHRRWIFLGDLNSTELPADSSGQSQLLKGAE</sequence>
<dbReference type="AlphaFoldDB" id="A0ABD3H2P1"/>
<protein>
    <recommendedName>
        <fullName evidence="8">Endonuclease/exonuclease/phosphatase domain-containing protein</fullName>
    </recommendedName>
</protein>
<dbReference type="EMBL" id="JBJQOH010000006">
    <property type="protein sequence ID" value="KAL3683704.1"/>
    <property type="molecule type" value="Genomic_DNA"/>
</dbReference>
<dbReference type="InterPro" id="IPR005135">
    <property type="entry name" value="Endo/exonuclease/phosphatase"/>
</dbReference>
<feature type="domain" description="Endonuclease/exonuclease/phosphatase" evidence="8">
    <location>
        <begin position="449"/>
        <end position="587"/>
    </location>
</feature>
<evidence type="ECO:0000256" key="2">
    <source>
        <dbReference type="ARBA" id="ARBA00022723"/>
    </source>
</evidence>
<feature type="binding site" evidence="5">
    <location>
        <position position="452"/>
    </location>
    <ligand>
        <name>Mg(2+)</name>
        <dbReference type="ChEBI" id="CHEBI:18420"/>
        <label>1</label>
    </ligand>
</feature>
<keyword evidence="2 5" id="KW-0479">Metal-binding</keyword>
<reference evidence="9 10" key="1">
    <citation type="submission" date="2024-09" db="EMBL/GenBank/DDBJ databases">
        <title>Chromosome-scale assembly of Riccia sorocarpa.</title>
        <authorList>
            <person name="Paukszto L."/>
        </authorList>
    </citation>
    <scope>NUCLEOTIDE SEQUENCE [LARGE SCALE GENOMIC DNA]</scope>
    <source>
        <strain evidence="9">LP-2024</strain>
        <tissue evidence="9">Aerial parts of the thallus</tissue>
    </source>
</reference>
<comment type="caution">
    <text evidence="9">The sequence shown here is derived from an EMBL/GenBank/DDBJ whole genome shotgun (WGS) entry which is preliminary data.</text>
</comment>
<evidence type="ECO:0000256" key="7">
    <source>
        <dbReference type="SAM" id="MobiDB-lite"/>
    </source>
</evidence>
<organism evidence="9 10">
    <name type="scientific">Riccia sorocarpa</name>
    <dbReference type="NCBI Taxonomy" id="122646"/>
    <lineage>
        <taxon>Eukaryota</taxon>
        <taxon>Viridiplantae</taxon>
        <taxon>Streptophyta</taxon>
        <taxon>Embryophyta</taxon>
        <taxon>Marchantiophyta</taxon>
        <taxon>Marchantiopsida</taxon>
        <taxon>Marchantiidae</taxon>
        <taxon>Marchantiales</taxon>
        <taxon>Ricciaceae</taxon>
        <taxon>Riccia</taxon>
    </lineage>
</organism>
<dbReference type="PANTHER" id="PTHR22748">
    <property type="entry name" value="AP ENDONUCLEASE"/>
    <property type="match status" value="1"/>
</dbReference>
<proteinExistence type="inferred from homology"/>
<keyword evidence="3" id="KW-0378">Hydrolase</keyword>
<feature type="compositionally biased region" description="Acidic residues" evidence="7">
    <location>
        <begin position="342"/>
        <end position="352"/>
    </location>
</feature>
<comment type="cofactor">
    <cofactor evidence="5">
        <name>Mg(2+)</name>
        <dbReference type="ChEBI" id="CHEBI:18420"/>
    </cofactor>
    <cofactor evidence="5">
        <name>Mn(2+)</name>
        <dbReference type="ChEBI" id="CHEBI:29035"/>
    </cofactor>
    <text evidence="5">Probably binds two magnesium or manganese ions per subunit.</text>
</comment>
<evidence type="ECO:0000313" key="9">
    <source>
        <dbReference type="EMBL" id="KAL3683704.1"/>
    </source>
</evidence>
<evidence type="ECO:0000256" key="3">
    <source>
        <dbReference type="ARBA" id="ARBA00022801"/>
    </source>
</evidence>
<dbReference type="InterPro" id="IPR004808">
    <property type="entry name" value="AP_endonuc_1"/>
</dbReference>
<dbReference type="GO" id="GO:0046872">
    <property type="term" value="F:metal ion binding"/>
    <property type="evidence" value="ECO:0007669"/>
    <property type="project" value="UniProtKB-KW"/>
</dbReference>
<dbReference type="InterPro" id="IPR036691">
    <property type="entry name" value="Endo/exonu/phosph_ase_sf"/>
</dbReference>
<feature type="site" description="Transition state stabilizer" evidence="6">
    <location>
        <position position="584"/>
    </location>
</feature>
<gene>
    <name evidence="9" type="ORF">R1sor_001726</name>
</gene>
<evidence type="ECO:0000259" key="8">
    <source>
        <dbReference type="Pfam" id="PF03372"/>
    </source>
</evidence>
<dbReference type="Pfam" id="PF03372">
    <property type="entry name" value="Exo_endo_phos"/>
    <property type="match status" value="1"/>
</dbReference>
<comment type="similarity">
    <text evidence="1">Belongs to the DNA repair enzymes AP/ExoA family.</text>
</comment>
<dbReference type="Proteomes" id="UP001633002">
    <property type="component" value="Unassembled WGS sequence"/>
</dbReference>